<dbReference type="EMBL" id="CM047901">
    <property type="protein sequence ID" value="KAJ0096532.1"/>
    <property type="molecule type" value="Genomic_DNA"/>
</dbReference>
<gene>
    <name evidence="1" type="ORF">Patl1_27816</name>
</gene>
<organism evidence="1 2">
    <name type="scientific">Pistacia atlantica</name>
    <dbReference type="NCBI Taxonomy" id="434234"/>
    <lineage>
        <taxon>Eukaryota</taxon>
        <taxon>Viridiplantae</taxon>
        <taxon>Streptophyta</taxon>
        <taxon>Embryophyta</taxon>
        <taxon>Tracheophyta</taxon>
        <taxon>Spermatophyta</taxon>
        <taxon>Magnoliopsida</taxon>
        <taxon>eudicotyledons</taxon>
        <taxon>Gunneridae</taxon>
        <taxon>Pentapetalae</taxon>
        <taxon>rosids</taxon>
        <taxon>malvids</taxon>
        <taxon>Sapindales</taxon>
        <taxon>Anacardiaceae</taxon>
        <taxon>Pistacia</taxon>
    </lineage>
</organism>
<keyword evidence="2" id="KW-1185">Reference proteome</keyword>
<comment type="caution">
    <text evidence="1">The sequence shown here is derived from an EMBL/GenBank/DDBJ whole genome shotgun (WGS) entry which is preliminary data.</text>
</comment>
<accession>A0ACC1BCF0</accession>
<evidence type="ECO:0000313" key="1">
    <source>
        <dbReference type="EMBL" id="KAJ0096532.1"/>
    </source>
</evidence>
<protein>
    <submittedName>
        <fullName evidence="1">Uncharacterized protein</fullName>
    </submittedName>
</protein>
<name>A0ACC1BCF0_9ROSI</name>
<sequence length="187" mass="20845">MVDCNCEAALFKSDDRECKMQRLPLTFGRRDMDGGSNNFAFIKEGIVSSSEIEKLTKGFKEEVGRGSSATVYKGNMINCQKFAAVKKLKKVLAEGEKKFLTEIKVIGKTYHRNPIHLLGYSFDGPTKVLVCNGEVELKQLKRVIKVALRSIIDEPSLRPSMKKVLLMLEGTVDTPIPPNPTSYLSCI</sequence>
<evidence type="ECO:0000313" key="2">
    <source>
        <dbReference type="Proteomes" id="UP001164250"/>
    </source>
</evidence>
<dbReference type="Proteomes" id="UP001164250">
    <property type="component" value="Chromosome 5"/>
</dbReference>
<reference evidence="2" key="1">
    <citation type="journal article" date="2023" name="G3 (Bethesda)">
        <title>Genome assembly and association tests identify interacting loci associated with vigor, precocity, and sex in interspecific pistachio rootstocks.</title>
        <authorList>
            <person name="Palmer W."/>
            <person name="Jacygrad E."/>
            <person name="Sagayaradj S."/>
            <person name="Cavanaugh K."/>
            <person name="Han R."/>
            <person name="Bertier L."/>
            <person name="Beede B."/>
            <person name="Kafkas S."/>
            <person name="Golino D."/>
            <person name="Preece J."/>
            <person name="Michelmore R."/>
        </authorList>
    </citation>
    <scope>NUCLEOTIDE SEQUENCE [LARGE SCALE GENOMIC DNA]</scope>
</reference>
<proteinExistence type="predicted"/>